<dbReference type="RefSeq" id="WP_006594697.1">
    <property type="nucleotide sequence ID" value="NZ_BAHD01000107.1"/>
</dbReference>
<accession>K6WFU6</accession>
<keyword evidence="2" id="KW-1185">Reference proteome</keyword>
<dbReference type="AlphaFoldDB" id="K6WFU6"/>
<dbReference type="Proteomes" id="UP000008366">
    <property type="component" value="Unassembled WGS sequence"/>
</dbReference>
<dbReference type="OrthoDB" id="9775346at2"/>
<comment type="caution">
    <text evidence="1">The sequence shown here is derived from an EMBL/GenBank/DDBJ whole genome shotgun (WGS) entry which is preliminary data.</text>
</comment>
<dbReference type="eggNOG" id="COG4912">
    <property type="taxonomic scope" value="Bacteria"/>
</dbReference>
<organism evidence="1 2">
    <name type="scientific">Kineosphaera limosa NBRC 100340</name>
    <dbReference type="NCBI Taxonomy" id="1184609"/>
    <lineage>
        <taxon>Bacteria</taxon>
        <taxon>Bacillati</taxon>
        <taxon>Actinomycetota</taxon>
        <taxon>Actinomycetes</taxon>
        <taxon>Micrococcales</taxon>
        <taxon>Dermatophilaceae</taxon>
        <taxon>Kineosphaera</taxon>
    </lineage>
</organism>
<dbReference type="CDD" id="cd07064">
    <property type="entry name" value="AlkD_like_1"/>
    <property type="match status" value="1"/>
</dbReference>
<dbReference type="PANTHER" id="PTHR34070">
    <property type="entry name" value="ARMADILLO-TYPE FOLD"/>
    <property type="match status" value="1"/>
</dbReference>
<protein>
    <recommendedName>
        <fullName evidence="3">DNA alkylation repair enzyme</fullName>
    </recommendedName>
</protein>
<gene>
    <name evidence="1" type="ORF">KILIM_107_00100</name>
</gene>
<evidence type="ECO:0008006" key="3">
    <source>
        <dbReference type="Google" id="ProtNLM"/>
    </source>
</evidence>
<name>K6WFU6_9MICO</name>
<dbReference type="Gene3D" id="1.25.10.90">
    <property type="match status" value="1"/>
</dbReference>
<evidence type="ECO:0000313" key="2">
    <source>
        <dbReference type="Proteomes" id="UP000008366"/>
    </source>
</evidence>
<sequence length="257" mass="28970">MLQVSTDDARTGEPLRRDVRARRDAIEAIRATLQAEADADRGAQQQRYMKSSMPFYGLPMPLLRRRLKPILRDPALLPADRDEWEATVRALWDEAGHREERYAAIELAGVRAARDWQDPQTRPLYEHLIRTGAWWDFVDAIASGLIGPIVRAYPAEADQMREWAHADDLWVRRTAIICQLGSGPATDLDLLEDAIDANVEGTPFGSEFFIRKAIGWALRQHARIDPGWVRAAVDGRRDVLSGLSIREATKHLADASS</sequence>
<dbReference type="InterPro" id="IPR016024">
    <property type="entry name" value="ARM-type_fold"/>
</dbReference>
<proteinExistence type="predicted"/>
<dbReference type="EMBL" id="BAHD01000107">
    <property type="protein sequence ID" value="GAB98165.1"/>
    <property type="molecule type" value="Genomic_DNA"/>
</dbReference>
<evidence type="ECO:0000313" key="1">
    <source>
        <dbReference type="EMBL" id="GAB98165.1"/>
    </source>
</evidence>
<dbReference type="PANTHER" id="PTHR34070:SF1">
    <property type="entry name" value="DNA ALKYLATION REPAIR PROTEIN"/>
    <property type="match status" value="1"/>
</dbReference>
<dbReference type="Pfam" id="PF08713">
    <property type="entry name" value="DNA_alkylation"/>
    <property type="match status" value="1"/>
</dbReference>
<reference evidence="1 2" key="1">
    <citation type="submission" date="2012-08" db="EMBL/GenBank/DDBJ databases">
        <title>Whole genome shotgun sequence of Kineosphaera limosa NBRC 100340.</title>
        <authorList>
            <person name="Yoshida I."/>
            <person name="Isaki S."/>
            <person name="Hosoyama A."/>
            <person name="Tsuchikane K."/>
            <person name="Katsumata H."/>
            <person name="Ando Y."/>
            <person name="Ohji S."/>
            <person name="Hamada M."/>
            <person name="Tamura T."/>
            <person name="Yamazoe A."/>
            <person name="Yamazaki S."/>
            <person name="Fujita N."/>
        </authorList>
    </citation>
    <scope>NUCLEOTIDE SEQUENCE [LARGE SCALE GENOMIC DNA]</scope>
    <source>
        <strain evidence="1 2">NBRC 100340</strain>
    </source>
</reference>
<dbReference type="STRING" id="1184609.KILIM_107_00100"/>
<dbReference type="SUPFAM" id="SSF48371">
    <property type="entry name" value="ARM repeat"/>
    <property type="match status" value="1"/>
</dbReference>
<dbReference type="InterPro" id="IPR014825">
    <property type="entry name" value="DNA_alkylation"/>
</dbReference>